<reference evidence="2" key="1">
    <citation type="submission" date="2020-02" db="EMBL/GenBank/DDBJ databases">
        <authorList>
            <person name="Meier V. D."/>
        </authorList>
    </citation>
    <scope>NUCLEOTIDE SEQUENCE</scope>
    <source>
        <strain evidence="2">AVDCRST_MAG14</strain>
    </source>
</reference>
<evidence type="ECO:0000313" key="2">
    <source>
        <dbReference type="EMBL" id="CAA9462710.1"/>
    </source>
</evidence>
<evidence type="ECO:0000256" key="1">
    <source>
        <dbReference type="SAM" id="MobiDB-lite"/>
    </source>
</evidence>
<organism evidence="2">
    <name type="scientific">uncultured Rubrobacteraceae bacterium</name>
    <dbReference type="NCBI Taxonomy" id="349277"/>
    <lineage>
        <taxon>Bacteria</taxon>
        <taxon>Bacillati</taxon>
        <taxon>Actinomycetota</taxon>
        <taxon>Rubrobacteria</taxon>
        <taxon>Rubrobacterales</taxon>
        <taxon>Rubrobacteraceae</taxon>
        <taxon>environmental samples</taxon>
    </lineage>
</organism>
<accession>A0A6J4R9E3</accession>
<name>A0A6J4R9E3_9ACTN</name>
<gene>
    <name evidence="2" type="ORF">AVDCRST_MAG14-2723</name>
</gene>
<protein>
    <recommendedName>
        <fullName evidence="3">Helix-turn-helix domain-containing protein</fullName>
    </recommendedName>
</protein>
<evidence type="ECO:0008006" key="3">
    <source>
        <dbReference type="Google" id="ProtNLM"/>
    </source>
</evidence>
<feature type="compositionally biased region" description="Polar residues" evidence="1">
    <location>
        <begin position="105"/>
        <end position="115"/>
    </location>
</feature>
<dbReference type="EMBL" id="CADCVG010000112">
    <property type="protein sequence ID" value="CAA9462710.1"/>
    <property type="molecule type" value="Genomic_DNA"/>
</dbReference>
<feature type="region of interest" description="Disordered" evidence="1">
    <location>
        <begin position="102"/>
        <end position="122"/>
    </location>
</feature>
<proteinExistence type="predicted"/>
<sequence>MKTVDKKKYYSLEEAAQFLDETIEIVRSWIGKGSLPTRVVDGRPMIPATPLNDFYHKRLPNYKICTKCGIEKQINEFNRHPTSRDGLQSNCRECNKVRARERYQQNRGKLSTPSLPRTVERT</sequence>
<dbReference type="AlphaFoldDB" id="A0A6J4R9E3"/>